<sequence>EVRMHRPQGTTEGSTAWVGSQCHLCHKVLRDKYKLKTHMADMHSSIQHVFTCPVCQRIYKTKNTLTNHISLSHRGYNRRQQQQHVLPQPQPLHSPHSTTSPPPVPPQPQLHAMSSAYMEYGEELSGVVQQSPGKDYDSYHSQPQGLQNEQHTSIDQHITHYSQSNQ</sequence>
<protein>
    <recommendedName>
        <fullName evidence="3">C2H2-type domain-containing protein</fullName>
    </recommendedName>
</protein>
<keyword evidence="1" id="KW-0862">Zinc</keyword>
<comment type="caution">
    <text evidence="4">The sequence shown here is derived from an EMBL/GenBank/DDBJ whole genome shotgun (WGS) entry which is preliminary data.</text>
</comment>
<organism evidence="4 5">
    <name type="scientific">Meganyctiphanes norvegica</name>
    <name type="common">Northern krill</name>
    <name type="synonym">Thysanopoda norvegica</name>
    <dbReference type="NCBI Taxonomy" id="48144"/>
    <lineage>
        <taxon>Eukaryota</taxon>
        <taxon>Metazoa</taxon>
        <taxon>Ecdysozoa</taxon>
        <taxon>Arthropoda</taxon>
        <taxon>Crustacea</taxon>
        <taxon>Multicrustacea</taxon>
        <taxon>Malacostraca</taxon>
        <taxon>Eumalacostraca</taxon>
        <taxon>Eucarida</taxon>
        <taxon>Euphausiacea</taxon>
        <taxon>Euphausiidae</taxon>
        <taxon>Meganyctiphanes</taxon>
    </lineage>
</organism>
<accession>A0AAV2Q8D9</accession>
<gene>
    <name evidence="4" type="ORF">MNOR_LOCUS8681</name>
</gene>
<dbReference type="GO" id="GO:0008270">
    <property type="term" value="F:zinc ion binding"/>
    <property type="evidence" value="ECO:0007669"/>
    <property type="project" value="UniProtKB-KW"/>
</dbReference>
<keyword evidence="5" id="KW-1185">Reference proteome</keyword>
<reference evidence="4 5" key="1">
    <citation type="submission" date="2024-05" db="EMBL/GenBank/DDBJ databases">
        <authorList>
            <person name="Wallberg A."/>
        </authorList>
    </citation>
    <scope>NUCLEOTIDE SEQUENCE [LARGE SCALE GENOMIC DNA]</scope>
</reference>
<proteinExistence type="predicted"/>
<evidence type="ECO:0000256" key="1">
    <source>
        <dbReference type="PROSITE-ProRule" id="PRU00042"/>
    </source>
</evidence>
<feature type="domain" description="C2H2-type" evidence="3">
    <location>
        <begin position="50"/>
        <end position="78"/>
    </location>
</feature>
<evidence type="ECO:0000259" key="3">
    <source>
        <dbReference type="PROSITE" id="PS50157"/>
    </source>
</evidence>
<dbReference type="Proteomes" id="UP001497623">
    <property type="component" value="Unassembled WGS sequence"/>
</dbReference>
<feature type="non-terminal residue" evidence="4">
    <location>
        <position position="166"/>
    </location>
</feature>
<feature type="non-terminal residue" evidence="4">
    <location>
        <position position="1"/>
    </location>
</feature>
<dbReference type="PROSITE" id="PS50157">
    <property type="entry name" value="ZINC_FINGER_C2H2_2"/>
    <property type="match status" value="1"/>
</dbReference>
<name>A0AAV2Q8D9_MEGNR</name>
<keyword evidence="1" id="KW-0479">Metal-binding</keyword>
<dbReference type="AlphaFoldDB" id="A0AAV2Q8D9"/>
<dbReference type="InterPro" id="IPR013087">
    <property type="entry name" value="Znf_C2H2_type"/>
</dbReference>
<feature type="compositionally biased region" description="Polar residues" evidence="2">
    <location>
        <begin position="139"/>
        <end position="151"/>
    </location>
</feature>
<dbReference type="SMART" id="SM00355">
    <property type="entry name" value="ZnF_C2H2"/>
    <property type="match status" value="2"/>
</dbReference>
<evidence type="ECO:0000256" key="2">
    <source>
        <dbReference type="SAM" id="MobiDB-lite"/>
    </source>
</evidence>
<dbReference type="Pfam" id="PF00096">
    <property type="entry name" value="zf-C2H2"/>
    <property type="match status" value="2"/>
</dbReference>
<evidence type="ECO:0000313" key="4">
    <source>
        <dbReference type="EMBL" id="CAL4071890.1"/>
    </source>
</evidence>
<feature type="region of interest" description="Disordered" evidence="2">
    <location>
        <begin position="76"/>
        <end position="166"/>
    </location>
</feature>
<evidence type="ECO:0000313" key="5">
    <source>
        <dbReference type="Proteomes" id="UP001497623"/>
    </source>
</evidence>
<dbReference type="PROSITE" id="PS00028">
    <property type="entry name" value="ZINC_FINGER_C2H2_1"/>
    <property type="match status" value="2"/>
</dbReference>
<feature type="compositionally biased region" description="Low complexity" evidence="2">
    <location>
        <begin position="80"/>
        <end position="99"/>
    </location>
</feature>
<dbReference type="EMBL" id="CAXKWB010004061">
    <property type="protein sequence ID" value="CAL4071890.1"/>
    <property type="molecule type" value="Genomic_DNA"/>
</dbReference>
<dbReference type="Gene3D" id="3.30.160.60">
    <property type="entry name" value="Classic Zinc Finger"/>
    <property type="match status" value="1"/>
</dbReference>
<keyword evidence="1" id="KW-0863">Zinc-finger</keyword>